<keyword evidence="3" id="KW-0732">Signal</keyword>
<feature type="chain" id="PRO_5043395521" evidence="3">
    <location>
        <begin position="17"/>
        <end position="406"/>
    </location>
</feature>
<dbReference type="Proteomes" id="UP001159364">
    <property type="component" value="Linkage Group LG07"/>
</dbReference>
<organism evidence="4 5">
    <name type="scientific">Erythroxylum novogranatense</name>
    <dbReference type="NCBI Taxonomy" id="1862640"/>
    <lineage>
        <taxon>Eukaryota</taxon>
        <taxon>Viridiplantae</taxon>
        <taxon>Streptophyta</taxon>
        <taxon>Embryophyta</taxon>
        <taxon>Tracheophyta</taxon>
        <taxon>Spermatophyta</taxon>
        <taxon>Magnoliopsida</taxon>
        <taxon>eudicotyledons</taxon>
        <taxon>Gunneridae</taxon>
        <taxon>Pentapetalae</taxon>
        <taxon>rosids</taxon>
        <taxon>fabids</taxon>
        <taxon>Malpighiales</taxon>
        <taxon>Erythroxylaceae</taxon>
        <taxon>Erythroxylum</taxon>
    </lineage>
</organism>
<keyword evidence="5" id="KW-1185">Reference proteome</keyword>
<evidence type="ECO:0000313" key="5">
    <source>
        <dbReference type="Proteomes" id="UP001159364"/>
    </source>
</evidence>
<name>A0AAV8T1H7_9ROSI</name>
<keyword evidence="1" id="KW-0802">TPR repeat</keyword>
<dbReference type="SUPFAM" id="SSF48452">
    <property type="entry name" value="TPR-like"/>
    <property type="match status" value="1"/>
</dbReference>
<dbReference type="PANTHER" id="PTHR26312">
    <property type="entry name" value="TETRATRICOPEPTIDE REPEAT PROTEIN 5"/>
    <property type="match status" value="1"/>
</dbReference>
<sequence length="406" mass="44149">MLIAATLATSSVGILGVRVLCSDSKPKRGFGPKNDSKKKKINRVTTSREEKGTSLQQRKSTTKQPGSLSTQAPGLSSYFDGKAKNKAIDIEFEERLQAVKRSALEQKKEQEIKEFGPIDYDAPVEYEKKTIGLGTTIGVGVAVLVFGLVFALGDFLPSGSDGPSEEAAGVNKKLTEQEKDTLQTRLKQFEATLNSSPRDSTALEGAAVTLAELGEYNRAVSLLQDLAKEKPTDPDVLRLLGEVKYELKDYQGSADAYRSSAMVSKNVNFEVLRGLTNALLAAKKPDEAVQVLLASRERLNSERSTAVDATADGSSTESNSEMVDVDPIQVELLLGKAYSDWGHVSDAVSVYDQLIATHPDDFRGYLAKGIILKENGNSGDAERMFIQARFFAPEKAKALVDRYARK</sequence>
<feature type="region of interest" description="Disordered" evidence="2">
    <location>
        <begin position="25"/>
        <end position="77"/>
    </location>
</feature>
<feature type="signal peptide" evidence="3">
    <location>
        <begin position="1"/>
        <end position="16"/>
    </location>
</feature>
<dbReference type="PROSITE" id="PS50005">
    <property type="entry name" value="TPR"/>
    <property type="match status" value="1"/>
</dbReference>
<gene>
    <name evidence="4" type="ORF">K2173_010971</name>
</gene>
<feature type="repeat" description="TPR" evidence="1">
    <location>
        <begin position="328"/>
        <end position="361"/>
    </location>
</feature>
<evidence type="ECO:0000256" key="2">
    <source>
        <dbReference type="SAM" id="MobiDB-lite"/>
    </source>
</evidence>
<dbReference type="Pfam" id="PF13432">
    <property type="entry name" value="TPR_16"/>
    <property type="match status" value="2"/>
</dbReference>
<feature type="compositionally biased region" description="Polar residues" evidence="2">
    <location>
        <begin position="53"/>
        <end position="74"/>
    </location>
</feature>
<dbReference type="SMART" id="SM00028">
    <property type="entry name" value="TPR"/>
    <property type="match status" value="5"/>
</dbReference>
<evidence type="ECO:0000256" key="3">
    <source>
        <dbReference type="SAM" id="SignalP"/>
    </source>
</evidence>
<dbReference type="AlphaFoldDB" id="A0AAV8T1H7"/>
<dbReference type="PANTHER" id="PTHR26312:SF126">
    <property type="entry name" value="TETRATRICOPEPTIDE REPEAT (TPR)-LIKE SUPERFAMILY PROTEIN"/>
    <property type="match status" value="1"/>
</dbReference>
<dbReference type="InterPro" id="IPR011990">
    <property type="entry name" value="TPR-like_helical_dom_sf"/>
</dbReference>
<dbReference type="Gene3D" id="1.25.40.10">
    <property type="entry name" value="Tetratricopeptide repeat domain"/>
    <property type="match status" value="1"/>
</dbReference>
<proteinExistence type="predicted"/>
<dbReference type="GO" id="GO:0009535">
    <property type="term" value="C:chloroplast thylakoid membrane"/>
    <property type="evidence" value="ECO:0007669"/>
    <property type="project" value="TreeGrafter"/>
</dbReference>
<evidence type="ECO:0000313" key="4">
    <source>
        <dbReference type="EMBL" id="KAJ8760115.1"/>
    </source>
</evidence>
<reference evidence="4 5" key="1">
    <citation type="submission" date="2021-09" db="EMBL/GenBank/DDBJ databases">
        <title>Genomic insights and catalytic innovation underlie evolution of tropane alkaloids biosynthesis.</title>
        <authorList>
            <person name="Wang Y.-J."/>
            <person name="Tian T."/>
            <person name="Huang J.-P."/>
            <person name="Huang S.-X."/>
        </authorList>
    </citation>
    <scope>NUCLEOTIDE SEQUENCE [LARGE SCALE GENOMIC DNA]</scope>
    <source>
        <strain evidence="4">KIB-2018</strain>
        <tissue evidence="4">Leaf</tissue>
    </source>
</reference>
<dbReference type="InterPro" id="IPR019734">
    <property type="entry name" value="TPR_rpt"/>
</dbReference>
<evidence type="ECO:0000256" key="1">
    <source>
        <dbReference type="PROSITE-ProRule" id="PRU00339"/>
    </source>
</evidence>
<comment type="caution">
    <text evidence="4">The sequence shown here is derived from an EMBL/GenBank/DDBJ whole genome shotgun (WGS) entry which is preliminary data.</text>
</comment>
<accession>A0AAV8T1H7</accession>
<dbReference type="EMBL" id="JAIWQS010000007">
    <property type="protein sequence ID" value="KAJ8760115.1"/>
    <property type="molecule type" value="Genomic_DNA"/>
</dbReference>
<protein>
    <submittedName>
        <fullName evidence="4">Uncharacterized protein</fullName>
    </submittedName>
</protein>